<dbReference type="EMBL" id="JALJZS010000005">
    <property type="protein sequence ID" value="MCP2001179.1"/>
    <property type="molecule type" value="Genomic_DNA"/>
</dbReference>
<sequence>MRDLISLLTDTGATASVNPDHVERVLNGLTRIEGAANNLRGALFEIIVGSLAKDVEGGYMRAGEKWRDYETGGSAETDVLLDKPEGRGVLVIECKAKISGARVTLEEATKWRDDRVPLLHKILRHESRLAGKPFAFELWTNGPIDPEAVKYLEVYPPSQDYAVAWKDGAGMKPHVDKASSPAIRRAMGEHYFHHPLAKIAAQAEREAARAGTVSQDQQGILEGTQIGQSEAGLSSARNDLSV</sequence>
<name>A0ACC6AN30_NITWI</name>
<evidence type="ECO:0000313" key="2">
    <source>
        <dbReference type="Proteomes" id="UP001205486"/>
    </source>
</evidence>
<proteinExistence type="predicted"/>
<organism evidence="1 2">
    <name type="scientific">Nitrobacter winogradskyi</name>
    <name type="common">Nitrobacter agilis</name>
    <dbReference type="NCBI Taxonomy" id="913"/>
    <lineage>
        <taxon>Bacteria</taxon>
        <taxon>Pseudomonadati</taxon>
        <taxon>Pseudomonadota</taxon>
        <taxon>Alphaproteobacteria</taxon>
        <taxon>Hyphomicrobiales</taxon>
        <taxon>Nitrobacteraceae</taxon>
        <taxon>Nitrobacter</taxon>
    </lineage>
</organism>
<dbReference type="Proteomes" id="UP001205486">
    <property type="component" value="Unassembled WGS sequence"/>
</dbReference>
<protein>
    <submittedName>
        <fullName evidence="1">Uncharacterized protein</fullName>
    </submittedName>
</protein>
<keyword evidence="2" id="KW-1185">Reference proteome</keyword>
<comment type="caution">
    <text evidence="1">The sequence shown here is derived from an EMBL/GenBank/DDBJ whole genome shotgun (WGS) entry which is preliminary data.</text>
</comment>
<accession>A0ACC6AN30</accession>
<evidence type="ECO:0000313" key="1">
    <source>
        <dbReference type="EMBL" id="MCP2001179.1"/>
    </source>
</evidence>
<gene>
    <name evidence="1" type="ORF">J2S34_003665</name>
</gene>
<reference evidence="1" key="1">
    <citation type="submission" date="2022-03" db="EMBL/GenBank/DDBJ databases">
        <title>Interactions between chemoautotrophic and heterotrophic bacteria.</title>
        <authorList>
            <person name="Santoro A."/>
        </authorList>
    </citation>
    <scope>NUCLEOTIDE SEQUENCE</scope>
    <source>
        <strain evidence="1">Nb-106</strain>
    </source>
</reference>